<dbReference type="NCBIfam" id="TIGR00180">
    <property type="entry name" value="parB_part"/>
    <property type="match status" value="1"/>
</dbReference>
<keyword evidence="4" id="KW-1185">Reference proteome</keyword>
<feature type="domain" description="ParB-like N-terminal" evidence="2">
    <location>
        <begin position="31"/>
        <end position="120"/>
    </location>
</feature>
<dbReference type="InterPro" id="IPR003115">
    <property type="entry name" value="ParB_N"/>
</dbReference>
<evidence type="ECO:0000313" key="4">
    <source>
        <dbReference type="Proteomes" id="UP001589733"/>
    </source>
</evidence>
<evidence type="ECO:0000313" key="3">
    <source>
        <dbReference type="EMBL" id="MFB9991553.1"/>
    </source>
</evidence>
<dbReference type="InterPro" id="IPR004437">
    <property type="entry name" value="ParB/RepB/Spo0J"/>
</dbReference>
<dbReference type="SUPFAM" id="SSF109709">
    <property type="entry name" value="KorB DNA-binding domain-like"/>
    <property type="match status" value="1"/>
</dbReference>
<gene>
    <name evidence="3" type="ORF">ACFFLM_06175</name>
</gene>
<dbReference type="PANTHER" id="PTHR33375">
    <property type="entry name" value="CHROMOSOME-PARTITIONING PROTEIN PARB-RELATED"/>
    <property type="match status" value="1"/>
</dbReference>
<dbReference type="Pfam" id="PF02195">
    <property type="entry name" value="ParB_N"/>
    <property type="match status" value="1"/>
</dbReference>
<accession>A0ABV6AZH3</accession>
<dbReference type="SMART" id="SM00470">
    <property type="entry name" value="ParB"/>
    <property type="match status" value="1"/>
</dbReference>
<comment type="similarity">
    <text evidence="1">Belongs to the ParB family.</text>
</comment>
<dbReference type="EMBL" id="JBHLYR010000020">
    <property type="protein sequence ID" value="MFB9991553.1"/>
    <property type="molecule type" value="Genomic_DNA"/>
</dbReference>
<name>A0ABV6AZH3_9DEIO</name>
<sequence>MTRSKRPKPREDTASLLGASAALAQPARIVSTLPVTALAPSPFQPRRRVEDSALEQLVASIRTQGVLQPLLVRPVGDGYEIVAGERRWRAAQLAGLAGVPVLIRELDDDAALTAALVENLQREDLTAIDEVDGTLRLVALRLSTTPEDARHRLMRAKGKGQDTPDIAVFEDVFALLGRESWLSFVKNKLRIAGWPQELQDAMRNGLPYSLAGVIAGAPVEIRAQLLEAAIAGASREDLRALAVKLLPPAPRQRFDETRVVSVARQLGSVRLLRGLNEAEQKALDTWLKKMPPLLAERLKELE</sequence>
<evidence type="ECO:0000256" key="1">
    <source>
        <dbReference type="ARBA" id="ARBA00006295"/>
    </source>
</evidence>
<dbReference type="InterPro" id="IPR036086">
    <property type="entry name" value="ParB/Sulfiredoxin_sf"/>
</dbReference>
<protein>
    <submittedName>
        <fullName evidence="3">ParB/RepB/Spo0J family partition protein</fullName>
    </submittedName>
</protein>
<comment type="caution">
    <text evidence="3">The sequence shown here is derived from an EMBL/GenBank/DDBJ whole genome shotgun (WGS) entry which is preliminary data.</text>
</comment>
<dbReference type="PANTHER" id="PTHR33375:SF7">
    <property type="entry name" value="CHROMOSOME 2-PARTITIONING PROTEIN PARB-RELATED"/>
    <property type="match status" value="1"/>
</dbReference>
<reference evidence="3 4" key="1">
    <citation type="submission" date="2024-09" db="EMBL/GenBank/DDBJ databases">
        <authorList>
            <person name="Sun Q."/>
            <person name="Mori K."/>
        </authorList>
    </citation>
    <scope>NUCLEOTIDE SEQUENCE [LARGE SCALE GENOMIC DNA]</scope>
    <source>
        <strain evidence="3 4">JCM 13503</strain>
    </source>
</reference>
<dbReference type="Gene3D" id="3.90.1530.30">
    <property type="match status" value="1"/>
</dbReference>
<dbReference type="SUPFAM" id="SSF110849">
    <property type="entry name" value="ParB/Sulfiredoxin"/>
    <property type="match status" value="1"/>
</dbReference>
<dbReference type="CDD" id="cd16393">
    <property type="entry name" value="SPO0J_N"/>
    <property type="match status" value="1"/>
</dbReference>
<proteinExistence type="inferred from homology"/>
<evidence type="ECO:0000259" key="2">
    <source>
        <dbReference type="SMART" id="SM00470"/>
    </source>
</evidence>
<dbReference type="InterPro" id="IPR050336">
    <property type="entry name" value="Chromosome_partition/occlusion"/>
</dbReference>
<dbReference type="Proteomes" id="UP001589733">
    <property type="component" value="Unassembled WGS sequence"/>
</dbReference>
<dbReference type="RefSeq" id="WP_380006780.1">
    <property type="nucleotide sequence ID" value="NZ_JBHLYR010000020.1"/>
</dbReference>
<organism evidence="3 4">
    <name type="scientific">Deinococcus oregonensis</name>
    <dbReference type="NCBI Taxonomy" id="1805970"/>
    <lineage>
        <taxon>Bacteria</taxon>
        <taxon>Thermotogati</taxon>
        <taxon>Deinococcota</taxon>
        <taxon>Deinococci</taxon>
        <taxon>Deinococcales</taxon>
        <taxon>Deinococcaceae</taxon>
        <taxon>Deinococcus</taxon>
    </lineage>
</organism>
<dbReference type="Gene3D" id="1.10.10.2830">
    <property type="match status" value="1"/>
</dbReference>